<dbReference type="Gene3D" id="3.90.79.10">
    <property type="entry name" value="Nucleoside Triphosphate Pyrophosphohydrolase"/>
    <property type="match status" value="1"/>
</dbReference>
<dbReference type="InterPro" id="IPR020084">
    <property type="entry name" value="NUDIX_hydrolase_CS"/>
</dbReference>
<dbReference type="EMBL" id="MKIP01000057">
    <property type="protein sequence ID" value="OLP58821.1"/>
    <property type="molecule type" value="Genomic_DNA"/>
</dbReference>
<comment type="caution">
    <text evidence="4">The sequence shown here is derived from an EMBL/GenBank/DDBJ whole genome shotgun (WGS) entry which is preliminary data.</text>
</comment>
<proteinExistence type="predicted"/>
<gene>
    <name evidence="4" type="ORF">BJF93_18220</name>
</gene>
<comment type="cofactor">
    <cofactor evidence="1">
        <name>Mg(2+)</name>
        <dbReference type="ChEBI" id="CHEBI:18420"/>
    </cofactor>
</comment>
<reference evidence="4 5" key="1">
    <citation type="submission" date="2016-09" db="EMBL/GenBank/DDBJ databases">
        <title>Rhizobium sp. nov., a novel species isolated from the rice rhizosphere.</title>
        <authorList>
            <person name="Zhao J."/>
            <person name="Zhang X."/>
        </authorList>
    </citation>
    <scope>NUCLEOTIDE SEQUENCE [LARGE SCALE GENOMIC DNA]</scope>
    <source>
        <strain evidence="4 5">1.7048</strain>
    </source>
</reference>
<evidence type="ECO:0000313" key="4">
    <source>
        <dbReference type="EMBL" id="OLP58821.1"/>
    </source>
</evidence>
<organism evidence="4 5">
    <name type="scientific">Xaviernesmea oryzae</name>
    <dbReference type="NCBI Taxonomy" id="464029"/>
    <lineage>
        <taxon>Bacteria</taxon>
        <taxon>Pseudomonadati</taxon>
        <taxon>Pseudomonadota</taxon>
        <taxon>Alphaproteobacteria</taxon>
        <taxon>Hyphomicrobiales</taxon>
        <taxon>Rhizobiaceae</taxon>
        <taxon>Rhizobium/Agrobacterium group</taxon>
        <taxon>Xaviernesmea</taxon>
    </lineage>
</organism>
<dbReference type="OrthoDB" id="9804442at2"/>
<feature type="domain" description="Nudix hydrolase" evidence="3">
    <location>
        <begin position="1"/>
        <end position="132"/>
    </location>
</feature>
<evidence type="ECO:0000256" key="1">
    <source>
        <dbReference type="ARBA" id="ARBA00001946"/>
    </source>
</evidence>
<evidence type="ECO:0000256" key="2">
    <source>
        <dbReference type="ARBA" id="ARBA00022801"/>
    </source>
</evidence>
<dbReference type="GO" id="GO:0016787">
    <property type="term" value="F:hydrolase activity"/>
    <property type="evidence" value="ECO:0007669"/>
    <property type="project" value="UniProtKB-KW"/>
</dbReference>
<name>A0A1Q9ATZ7_9HYPH</name>
<dbReference type="InterPro" id="IPR000086">
    <property type="entry name" value="NUDIX_hydrolase_dom"/>
</dbReference>
<sequence>MSIVEKACPVVYRRRGGKIELLAFCHPLAGKQFVKGTIEPGEAPLRAAARELWEESGLTMQSDPIDLGTCRIINCNTLWHVFAWRADDLPEAWHHDTQDDGGQRFSFFWHPLESQLDDDWHPIFHEAYAFIALRLPRG</sequence>
<dbReference type="AlphaFoldDB" id="A0A1Q9ATZ7"/>
<dbReference type="SUPFAM" id="SSF55811">
    <property type="entry name" value="Nudix"/>
    <property type="match status" value="1"/>
</dbReference>
<accession>A0A1Q9ATZ7</accession>
<protein>
    <recommendedName>
        <fullName evidence="3">Nudix hydrolase domain-containing protein</fullName>
    </recommendedName>
</protein>
<dbReference type="InterPro" id="IPR015797">
    <property type="entry name" value="NUDIX_hydrolase-like_dom_sf"/>
</dbReference>
<keyword evidence="2" id="KW-0378">Hydrolase</keyword>
<dbReference type="Pfam" id="PF00293">
    <property type="entry name" value="NUDIX"/>
    <property type="match status" value="1"/>
</dbReference>
<dbReference type="PROSITE" id="PS00893">
    <property type="entry name" value="NUDIX_BOX"/>
    <property type="match status" value="1"/>
</dbReference>
<evidence type="ECO:0000313" key="5">
    <source>
        <dbReference type="Proteomes" id="UP000186364"/>
    </source>
</evidence>
<keyword evidence="5" id="KW-1185">Reference proteome</keyword>
<evidence type="ECO:0000259" key="3">
    <source>
        <dbReference type="PROSITE" id="PS51462"/>
    </source>
</evidence>
<dbReference type="Proteomes" id="UP000186364">
    <property type="component" value="Unassembled WGS sequence"/>
</dbReference>
<dbReference type="PROSITE" id="PS51462">
    <property type="entry name" value="NUDIX"/>
    <property type="match status" value="1"/>
</dbReference>